<comment type="similarity">
    <text evidence="1">Belongs to the UPF0149 family.</text>
</comment>
<dbReference type="PANTHER" id="PTHR37528">
    <property type="entry name" value="UPF0149 PROTEIN YGFB"/>
    <property type="match status" value="1"/>
</dbReference>
<dbReference type="RefSeq" id="WP_071662498.1">
    <property type="nucleotide sequence ID" value="NZ_LUKY01000032.1"/>
</dbReference>
<dbReference type="InterPro" id="IPR011978">
    <property type="entry name" value="YgfB-like"/>
</dbReference>
<dbReference type="InterPro" id="IPR036255">
    <property type="entry name" value="YgfB-like_sf"/>
</dbReference>
<dbReference type="STRING" id="1225476.A1D18_03865"/>
<dbReference type="Gene3D" id="1.20.120.740">
    <property type="entry name" value="YgfB uncharacterised protein family UPF0149, PF03695"/>
    <property type="match status" value="1"/>
</dbReference>
<evidence type="ECO:0008006" key="4">
    <source>
        <dbReference type="Google" id="ProtNLM"/>
    </source>
</evidence>
<comment type="caution">
    <text evidence="2">The sequence shown here is derived from an EMBL/GenBank/DDBJ whole genome shotgun (WGS) entry which is preliminary data.</text>
</comment>
<keyword evidence="3" id="KW-1185">Reference proteome</keyword>
<reference evidence="2 3" key="1">
    <citation type="submission" date="2016-03" db="EMBL/GenBank/DDBJ databases">
        <title>Comparative genomics of Rickettsiella.</title>
        <authorList>
            <person name="Chandler C."/>
            <person name="Wang Y."/>
        </authorList>
    </citation>
    <scope>NUCLEOTIDE SEQUENCE [LARGE SCALE GENOMIC DNA]</scope>
    <source>
        <strain evidence="2 3">RCFS May 2013</strain>
    </source>
</reference>
<accession>A0A1J8NMG4</accession>
<gene>
    <name evidence="2" type="ORF">A1D18_03865</name>
</gene>
<evidence type="ECO:0000256" key="1">
    <source>
        <dbReference type="ARBA" id="ARBA00038308"/>
    </source>
</evidence>
<dbReference type="PANTHER" id="PTHR37528:SF1">
    <property type="entry name" value="UPF0149 PROTEIN YGFB"/>
    <property type="match status" value="1"/>
</dbReference>
<dbReference type="Proteomes" id="UP000183924">
    <property type="component" value="Unassembled WGS sequence"/>
</dbReference>
<sequence length="192" mass="21159">MQTQAKAPAFDDFYHLLTQAEVATSPAEIHGMLCGFVCVGPKLNGGFLIDILLKRLGTRPPFMLGSQGAIVGLYDAACRQLSGLQAFQLLLPDEQHELEERAEALSLWCEGFLYGLGLGGSSIEDETPDVIHEALYCIAEIAKLEINHLEVTELDKLAYDEAIEFITHAIPLIYEELIRYSVEGSTGSMYLH</sequence>
<evidence type="ECO:0000313" key="3">
    <source>
        <dbReference type="Proteomes" id="UP000183924"/>
    </source>
</evidence>
<name>A0A1J8NMG4_9COXI</name>
<dbReference type="OrthoDB" id="9783391at2"/>
<dbReference type="AlphaFoldDB" id="A0A1J8NMG4"/>
<dbReference type="EMBL" id="LUKY01000032">
    <property type="protein sequence ID" value="OIZ95238.1"/>
    <property type="molecule type" value="Genomic_DNA"/>
</dbReference>
<dbReference type="Pfam" id="PF03695">
    <property type="entry name" value="UPF0149"/>
    <property type="match status" value="1"/>
</dbReference>
<proteinExistence type="inferred from homology"/>
<dbReference type="GO" id="GO:0005829">
    <property type="term" value="C:cytosol"/>
    <property type="evidence" value="ECO:0007669"/>
    <property type="project" value="TreeGrafter"/>
</dbReference>
<protein>
    <recommendedName>
        <fullName evidence="4">YecA family protein</fullName>
    </recommendedName>
</protein>
<organism evidence="2 3">
    <name type="scientific">Candidatus Rickettsiella isopodorum</name>
    <dbReference type="NCBI Taxonomy" id="1225476"/>
    <lineage>
        <taxon>Bacteria</taxon>
        <taxon>Pseudomonadati</taxon>
        <taxon>Pseudomonadota</taxon>
        <taxon>Gammaproteobacteria</taxon>
        <taxon>Legionellales</taxon>
        <taxon>Coxiellaceae</taxon>
        <taxon>Rickettsiella</taxon>
    </lineage>
</organism>
<dbReference type="SUPFAM" id="SSF101327">
    <property type="entry name" value="YgfB-like"/>
    <property type="match status" value="1"/>
</dbReference>
<evidence type="ECO:0000313" key="2">
    <source>
        <dbReference type="EMBL" id="OIZ95238.1"/>
    </source>
</evidence>